<gene>
    <name evidence="2" type="ORF">PghCCS26_53550</name>
</gene>
<feature type="signal peptide" evidence="1">
    <location>
        <begin position="1"/>
        <end position="28"/>
    </location>
</feature>
<dbReference type="Pfam" id="PF13028">
    <property type="entry name" value="DUF3889"/>
    <property type="match status" value="1"/>
</dbReference>
<dbReference type="Proteomes" id="UP001285921">
    <property type="component" value="Unassembled WGS sequence"/>
</dbReference>
<evidence type="ECO:0000313" key="2">
    <source>
        <dbReference type="EMBL" id="GMK48225.1"/>
    </source>
</evidence>
<accession>A0ABQ6NVW7</accession>
<name>A0ABQ6NVW7_9BACL</name>
<comment type="caution">
    <text evidence="2">The sequence shown here is derived from an EMBL/GenBank/DDBJ whole genome shotgun (WGS) entry which is preliminary data.</text>
</comment>
<feature type="chain" id="PRO_5045554691" description="DUF3889 domain-containing protein" evidence="1">
    <location>
        <begin position="29"/>
        <end position="108"/>
    </location>
</feature>
<proteinExistence type="predicted"/>
<protein>
    <recommendedName>
        <fullName evidence="4">DUF3889 domain-containing protein</fullName>
    </recommendedName>
</protein>
<evidence type="ECO:0000256" key="1">
    <source>
        <dbReference type="SAM" id="SignalP"/>
    </source>
</evidence>
<organism evidence="2 3">
    <name type="scientific">Paenibacillus glycanilyticus</name>
    <dbReference type="NCBI Taxonomy" id="126569"/>
    <lineage>
        <taxon>Bacteria</taxon>
        <taxon>Bacillati</taxon>
        <taxon>Bacillota</taxon>
        <taxon>Bacilli</taxon>
        <taxon>Bacillales</taxon>
        <taxon>Paenibacillaceae</taxon>
        <taxon>Paenibacillus</taxon>
    </lineage>
</organism>
<keyword evidence="3" id="KW-1185">Reference proteome</keyword>
<keyword evidence="1" id="KW-0732">Signal</keyword>
<dbReference type="RefSeq" id="WP_317981935.1">
    <property type="nucleotide sequence ID" value="NZ_BTCL01000027.1"/>
</dbReference>
<evidence type="ECO:0000313" key="3">
    <source>
        <dbReference type="Proteomes" id="UP001285921"/>
    </source>
</evidence>
<evidence type="ECO:0008006" key="4">
    <source>
        <dbReference type="Google" id="ProtNLM"/>
    </source>
</evidence>
<dbReference type="Gene3D" id="3.10.450.390">
    <property type="entry name" value="Protein of unknown function DUF3889"/>
    <property type="match status" value="1"/>
</dbReference>
<reference evidence="2 3" key="1">
    <citation type="submission" date="2023-05" db="EMBL/GenBank/DDBJ databases">
        <title>Draft genome of Paenibacillus sp. CCS26.</title>
        <authorList>
            <person name="Akita H."/>
            <person name="Shinto Y."/>
            <person name="Kimura Z."/>
        </authorList>
    </citation>
    <scope>NUCLEOTIDE SEQUENCE [LARGE SCALE GENOMIC DNA]</scope>
    <source>
        <strain evidence="2 3">CCS26</strain>
    </source>
</reference>
<dbReference type="InterPro" id="IPR024987">
    <property type="entry name" value="DUF3889"/>
</dbReference>
<sequence length="108" mass="12098">MGFKKGRLLIYMLIAAVFAIAVPSAAHAEPSYAKYGKIAMQETANKYPDADIIDYKYEGHFTADGSRTEERFKLWLRGNGAEFGVRVHIFVAADTGQVRDVRIEELRG</sequence>
<dbReference type="EMBL" id="BTCL01000027">
    <property type="protein sequence ID" value="GMK48225.1"/>
    <property type="molecule type" value="Genomic_DNA"/>
</dbReference>